<protein>
    <submittedName>
        <fullName evidence="1">Uncharacterized protein</fullName>
    </submittedName>
</protein>
<name>K9X2D1_9NOST</name>
<dbReference type="KEGG" id="csg:Cylst_4510"/>
<evidence type="ECO:0000313" key="2">
    <source>
        <dbReference type="Proteomes" id="UP000010475"/>
    </source>
</evidence>
<gene>
    <name evidence="1" type="ORF">Cylst_4510</name>
</gene>
<accession>K9X2D1</accession>
<reference evidence="1 2" key="1">
    <citation type="submission" date="2012-06" db="EMBL/GenBank/DDBJ databases">
        <title>Finished chromosome of genome of Cylindrospermum stagnale PCC 7417.</title>
        <authorList>
            <consortium name="US DOE Joint Genome Institute"/>
            <person name="Gugger M."/>
            <person name="Coursin T."/>
            <person name="Rippka R."/>
            <person name="Tandeau De Marsac N."/>
            <person name="Huntemann M."/>
            <person name="Wei C.-L."/>
            <person name="Han J."/>
            <person name="Detter J.C."/>
            <person name="Han C."/>
            <person name="Tapia R."/>
            <person name="Chen A."/>
            <person name="Kyrpides N."/>
            <person name="Mavromatis K."/>
            <person name="Markowitz V."/>
            <person name="Szeto E."/>
            <person name="Ivanova N."/>
            <person name="Pagani I."/>
            <person name="Pati A."/>
            <person name="Goodwin L."/>
            <person name="Nordberg H.P."/>
            <person name="Cantor M.N."/>
            <person name="Hua S.X."/>
            <person name="Woyke T."/>
            <person name="Kerfeld C.A."/>
        </authorList>
    </citation>
    <scope>NUCLEOTIDE SEQUENCE [LARGE SCALE GENOMIC DNA]</scope>
    <source>
        <strain evidence="1 2">PCC 7417</strain>
    </source>
</reference>
<keyword evidence="2" id="KW-1185">Reference proteome</keyword>
<dbReference type="RefSeq" id="WP_015209829.1">
    <property type="nucleotide sequence ID" value="NC_019757.1"/>
</dbReference>
<dbReference type="EMBL" id="CP003642">
    <property type="protein sequence ID" value="AFZ26588.1"/>
    <property type="molecule type" value="Genomic_DNA"/>
</dbReference>
<dbReference type="HOGENOM" id="CLU_2600231_0_0_3"/>
<evidence type="ECO:0000313" key="1">
    <source>
        <dbReference type="EMBL" id="AFZ26588.1"/>
    </source>
</evidence>
<proteinExistence type="predicted"/>
<organism evidence="1 2">
    <name type="scientific">Cylindrospermum stagnale PCC 7417</name>
    <dbReference type="NCBI Taxonomy" id="56107"/>
    <lineage>
        <taxon>Bacteria</taxon>
        <taxon>Bacillati</taxon>
        <taxon>Cyanobacteriota</taxon>
        <taxon>Cyanophyceae</taxon>
        <taxon>Nostocales</taxon>
        <taxon>Nostocaceae</taxon>
        <taxon>Cylindrospermum</taxon>
    </lineage>
</organism>
<dbReference type="AlphaFoldDB" id="K9X2D1"/>
<dbReference type="Proteomes" id="UP000010475">
    <property type="component" value="Chromosome"/>
</dbReference>
<sequence>MNSKLIVKDVKSQEDTERVHWLKSLCSNCLWHRERQFYLDCNVQIYAGNRGFGLRARRINYIQANDKYSDAHDLILSNF</sequence>